<dbReference type="Proteomes" id="UP000269721">
    <property type="component" value="Unassembled WGS sequence"/>
</dbReference>
<sequence length="72" mass="8611">YEAEETIDAEILKRDSWEDLVDSVDTLERMNGDDLYVFLSWKDGLRSTHRAPIVYQKCPQKVIQFYESHLRF</sequence>
<dbReference type="EMBL" id="KZ999985">
    <property type="protein sequence ID" value="RKO84547.1"/>
    <property type="molecule type" value="Genomic_DNA"/>
</dbReference>
<dbReference type="OrthoDB" id="2162520at2759"/>
<reference evidence="5" key="1">
    <citation type="journal article" date="2018" name="Nat. Microbiol.">
        <title>Leveraging single-cell genomics to expand the fungal tree of life.</title>
        <authorList>
            <person name="Ahrendt S.R."/>
            <person name="Quandt C.A."/>
            <person name="Ciobanu D."/>
            <person name="Clum A."/>
            <person name="Salamov A."/>
            <person name="Andreopoulos B."/>
            <person name="Cheng J.F."/>
            <person name="Woyke T."/>
            <person name="Pelin A."/>
            <person name="Henrissat B."/>
            <person name="Reynolds N.K."/>
            <person name="Benny G.L."/>
            <person name="Smith M.E."/>
            <person name="James T.Y."/>
            <person name="Grigoriev I.V."/>
        </authorList>
    </citation>
    <scope>NUCLEOTIDE SEQUENCE [LARGE SCALE GENOMIC DNA]</scope>
</reference>
<feature type="domain" description="Chromo shadow" evidence="3">
    <location>
        <begin position="9"/>
        <end position="72"/>
    </location>
</feature>
<dbReference type="Gene3D" id="2.40.50.40">
    <property type="match status" value="1"/>
</dbReference>
<evidence type="ECO:0000313" key="4">
    <source>
        <dbReference type="EMBL" id="RKO84547.1"/>
    </source>
</evidence>
<dbReference type="InterPro" id="IPR016197">
    <property type="entry name" value="Chromo-like_dom_sf"/>
</dbReference>
<evidence type="ECO:0000313" key="5">
    <source>
        <dbReference type="Proteomes" id="UP000269721"/>
    </source>
</evidence>
<organism evidence="4 5">
    <name type="scientific">Blyttiomyces helicus</name>
    <dbReference type="NCBI Taxonomy" id="388810"/>
    <lineage>
        <taxon>Eukaryota</taxon>
        <taxon>Fungi</taxon>
        <taxon>Fungi incertae sedis</taxon>
        <taxon>Chytridiomycota</taxon>
        <taxon>Chytridiomycota incertae sedis</taxon>
        <taxon>Chytridiomycetes</taxon>
        <taxon>Chytridiomycetes incertae sedis</taxon>
        <taxon>Blyttiomyces</taxon>
    </lineage>
</organism>
<keyword evidence="2" id="KW-0539">Nucleus</keyword>
<protein>
    <submittedName>
        <fullName evidence="4">Chromo shadow domain from Swi6 protein</fullName>
    </submittedName>
</protein>
<evidence type="ECO:0000256" key="1">
    <source>
        <dbReference type="ARBA" id="ARBA00004123"/>
    </source>
</evidence>
<dbReference type="SMART" id="SM00300">
    <property type="entry name" value="ChSh"/>
    <property type="match status" value="1"/>
</dbReference>
<name>A0A4V1IPX2_9FUNG</name>
<comment type="subcellular location">
    <subcellularLocation>
        <location evidence="1">Nucleus</location>
    </subcellularLocation>
</comment>
<dbReference type="InterPro" id="IPR008251">
    <property type="entry name" value="Chromo_shadow_dom"/>
</dbReference>
<dbReference type="GO" id="GO:0005634">
    <property type="term" value="C:nucleus"/>
    <property type="evidence" value="ECO:0007669"/>
    <property type="project" value="UniProtKB-SubCell"/>
</dbReference>
<evidence type="ECO:0000259" key="3">
    <source>
        <dbReference type="SMART" id="SM00300"/>
    </source>
</evidence>
<dbReference type="Pfam" id="PF01393">
    <property type="entry name" value="Chromo_shadow"/>
    <property type="match status" value="1"/>
</dbReference>
<dbReference type="AlphaFoldDB" id="A0A4V1IPX2"/>
<keyword evidence="5" id="KW-1185">Reference proteome</keyword>
<gene>
    <name evidence="4" type="ORF">BDK51DRAFT_12726</name>
</gene>
<dbReference type="SUPFAM" id="SSF54160">
    <property type="entry name" value="Chromo domain-like"/>
    <property type="match status" value="1"/>
</dbReference>
<feature type="non-terminal residue" evidence="4">
    <location>
        <position position="72"/>
    </location>
</feature>
<proteinExistence type="predicted"/>
<dbReference type="CDD" id="cd18657">
    <property type="entry name" value="CSD_Swi6"/>
    <property type="match status" value="1"/>
</dbReference>
<evidence type="ECO:0000256" key="2">
    <source>
        <dbReference type="ARBA" id="ARBA00023242"/>
    </source>
</evidence>
<feature type="non-terminal residue" evidence="4">
    <location>
        <position position="1"/>
    </location>
</feature>
<accession>A0A4V1IPX2</accession>